<sequence>MKEWLIEQEKIEKDKNNGIIQEKEKEKDQYVDKDVDEGVSSVSEFALNLALSSLALLALNQDNHEAIIDGNGIKIAVERIMQVAEHGHALGINIISSVDLLVHLLAFGSIDTQQQIQNSISLETLIKLKDDQYIGNEIQKLINAYTNPQEMKEYIQQRRNIERTI</sequence>
<evidence type="ECO:0000313" key="1">
    <source>
        <dbReference type="EMBL" id="KAA6375678.1"/>
    </source>
</evidence>
<organism evidence="1 2">
    <name type="scientific">Streblomastix strix</name>
    <dbReference type="NCBI Taxonomy" id="222440"/>
    <lineage>
        <taxon>Eukaryota</taxon>
        <taxon>Metamonada</taxon>
        <taxon>Preaxostyla</taxon>
        <taxon>Oxymonadida</taxon>
        <taxon>Streblomastigidae</taxon>
        <taxon>Streblomastix</taxon>
    </lineage>
</organism>
<dbReference type="Proteomes" id="UP000324800">
    <property type="component" value="Unassembled WGS sequence"/>
</dbReference>
<accession>A0A5J4UZ37</accession>
<comment type="caution">
    <text evidence="1">The sequence shown here is derived from an EMBL/GenBank/DDBJ whole genome shotgun (WGS) entry which is preliminary data.</text>
</comment>
<dbReference type="AlphaFoldDB" id="A0A5J4UZ37"/>
<evidence type="ECO:0000313" key="2">
    <source>
        <dbReference type="Proteomes" id="UP000324800"/>
    </source>
</evidence>
<proteinExistence type="predicted"/>
<dbReference type="EMBL" id="SNRW01011062">
    <property type="protein sequence ID" value="KAA6375678.1"/>
    <property type="molecule type" value="Genomic_DNA"/>
</dbReference>
<reference evidence="1 2" key="1">
    <citation type="submission" date="2019-03" db="EMBL/GenBank/DDBJ databases">
        <title>Single cell metagenomics reveals metabolic interactions within the superorganism composed of flagellate Streblomastix strix and complex community of Bacteroidetes bacteria on its surface.</title>
        <authorList>
            <person name="Treitli S.C."/>
            <person name="Kolisko M."/>
            <person name="Husnik F."/>
            <person name="Keeling P."/>
            <person name="Hampl V."/>
        </authorList>
    </citation>
    <scope>NUCLEOTIDE SEQUENCE [LARGE SCALE GENOMIC DNA]</scope>
    <source>
        <strain evidence="1">ST1C</strain>
    </source>
</reference>
<gene>
    <name evidence="1" type="ORF">EZS28_028794</name>
</gene>
<name>A0A5J4UZ37_9EUKA</name>
<protein>
    <submittedName>
        <fullName evidence="1">Uncharacterized protein</fullName>
    </submittedName>
</protein>